<protein>
    <submittedName>
        <fullName evidence="3">Protein phosphatase 2C domain-containing protein</fullName>
    </submittedName>
</protein>
<evidence type="ECO:0000259" key="2">
    <source>
        <dbReference type="Pfam" id="PF13672"/>
    </source>
</evidence>
<feature type="compositionally biased region" description="Pro residues" evidence="1">
    <location>
        <begin position="192"/>
        <end position="205"/>
    </location>
</feature>
<organism evidence="3 4">
    <name type="scientific">Streptomyces yangpuensis</name>
    <dbReference type="NCBI Taxonomy" id="1648182"/>
    <lineage>
        <taxon>Bacteria</taxon>
        <taxon>Bacillati</taxon>
        <taxon>Actinomycetota</taxon>
        <taxon>Actinomycetes</taxon>
        <taxon>Kitasatosporales</taxon>
        <taxon>Streptomycetaceae</taxon>
        <taxon>Streptomyces</taxon>
    </lineage>
</organism>
<dbReference type="PRINTS" id="PR01217">
    <property type="entry name" value="PRICHEXTENSN"/>
</dbReference>
<evidence type="ECO:0000313" key="4">
    <source>
        <dbReference type="Proteomes" id="UP001057738"/>
    </source>
</evidence>
<feature type="compositionally biased region" description="Low complexity" evidence="1">
    <location>
        <begin position="89"/>
        <end position="101"/>
    </location>
</feature>
<gene>
    <name evidence="3" type="ORF">NRK68_27130</name>
</gene>
<dbReference type="InterPro" id="IPR001932">
    <property type="entry name" value="PPM-type_phosphatase-like_dom"/>
</dbReference>
<feature type="compositionally biased region" description="Pro residues" evidence="1">
    <location>
        <begin position="62"/>
        <end position="88"/>
    </location>
</feature>
<keyword evidence="4" id="KW-1185">Reference proteome</keyword>
<sequence>MSQQGADDWWQKLYEDPDAGPAPDPGDTLDNRFRSAAGVTGDPAGPLPSPRPEPFAGRESAGPPPTTPVPPPRPSPEAPAPPLAPPTAAPTRGAAAPLIDRPAPPPAPPSIGAGSAPPGEWRVPPPPPAVAPGMPGQPAPPTVPPNGGAAAPPGEWRVPPAPPSAPPDAGSTAPPGERYAPPSAAGAGPGQPSVPPPPPAAPPSAPGDQAASAASALRSDPGRPGGPSAADGGSAAGYRSPLPASGQPTGERFGPAPGGAQPWHGAQPRDPRTGGATGYVLGGVDVPPARRAQAPRPEDRTQEVPAPATDVAAPQPRPEVRHLGDRAPTYAAEPGPLPPADPAALDALVPDTVLEGARYGGCTLRAASLRGDSARYRGEARRDFLLTARFGTGDHALVLVALAGGDRAAPGAAEAAADLCRTVAAAVGRSQGRLADDIRAGRRDALRSGLQRLTDRGYGRLRARAAELGLAEEEYTAGLRGLLLPVDPECRTRVSFGAGAGGLFRLRSGQWQDLESAGTSGTPGPARPAAPPEADTAGPADTADTAGEPGSAFRFRASVARPGDTLLVCSGGLAEPMREEAALQAELAARWSEPEPPGLAAFLADTQLRLKGYADDRTAAAVWEA</sequence>
<proteinExistence type="predicted"/>
<feature type="compositionally biased region" description="Pro residues" evidence="1">
    <location>
        <begin position="123"/>
        <end position="144"/>
    </location>
</feature>
<feature type="region of interest" description="Disordered" evidence="1">
    <location>
        <begin position="514"/>
        <end position="549"/>
    </location>
</feature>
<evidence type="ECO:0000313" key="3">
    <source>
        <dbReference type="EMBL" id="UUY50578.1"/>
    </source>
</evidence>
<feature type="compositionally biased region" description="Low complexity" evidence="1">
    <location>
        <begin position="206"/>
        <end position="219"/>
    </location>
</feature>
<accession>A0ABY5Q3L0</accession>
<name>A0ABY5Q3L0_9ACTN</name>
<reference evidence="3" key="1">
    <citation type="submission" date="2022-08" db="EMBL/GenBank/DDBJ databases">
        <authorList>
            <person name="Tian L."/>
        </authorList>
    </citation>
    <scope>NUCLEOTIDE SEQUENCE</scope>
    <source>
        <strain evidence="3">CM253</strain>
    </source>
</reference>
<feature type="compositionally biased region" description="Low complexity" evidence="1">
    <location>
        <begin position="145"/>
        <end position="154"/>
    </location>
</feature>
<feature type="compositionally biased region" description="Low complexity" evidence="1">
    <location>
        <begin position="226"/>
        <end position="237"/>
    </location>
</feature>
<feature type="region of interest" description="Disordered" evidence="1">
    <location>
        <begin position="1"/>
        <end position="322"/>
    </location>
</feature>
<feature type="compositionally biased region" description="Low complexity" evidence="1">
    <location>
        <begin position="532"/>
        <end position="548"/>
    </location>
</feature>
<feature type="compositionally biased region" description="Low complexity" evidence="1">
    <location>
        <begin position="167"/>
        <end position="186"/>
    </location>
</feature>
<dbReference type="EMBL" id="CP102514">
    <property type="protein sequence ID" value="UUY50578.1"/>
    <property type="molecule type" value="Genomic_DNA"/>
</dbReference>
<feature type="domain" description="PPM-type phosphatase" evidence="2">
    <location>
        <begin position="370"/>
        <end position="604"/>
    </location>
</feature>
<dbReference type="Proteomes" id="UP001057738">
    <property type="component" value="Chromosome"/>
</dbReference>
<feature type="compositionally biased region" description="Low complexity" evidence="1">
    <location>
        <begin position="110"/>
        <end position="122"/>
    </location>
</feature>
<evidence type="ECO:0000256" key="1">
    <source>
        <dbReference type="SAM" id="MobiDB-lite"/>
    </source>
</evidence>
<dbReference type="Pfam" id="PF13672">
    <property type="entry name" value="PP2C_2"/>
    <property type="match status" value="1"/>
</dbReference>